<dbReference type="EMBL" id="JWZX01003113">
    <property type="protein sequence ID" value="KOO24229.1"/>
    <property type="molecule type" value="Genomic_DNA"/>
</dbReference>
<dbReference type="GO" id="GO:0005615">
    <property type="term" value="C:extracellular space"/>
    <property type="evidence" value="ECO:0007669"/>
    <property type="project" value="TreeGrafter"/>
</dbReference>
<keyword evidence="15" id="KW-1185">Reference proteome</keyword>
<feature type="domain" description="Phospholipase C/D" evidence="13">
    <location>
        <begin position="9"/>
        <end position="86"/>
    </location>
</feature>
<dbReference type="GO" id="GO:0004621">
    <property type="term" value="F:glycosylphosphatidylinositol phospholipase D activity"/>
    <property type="evidence" value="ECO:0007669"/>
    <property type="project" value="UniProtKB-EC"/>
</dbReference>
<proteinExistence type="inferred from homology"/>
<accession>A0A0M0JCC5</accession>
<evidence type="ECO:0000256" key="9">
    <source>
        <dbReference type="ARBA" id="ARBA00023180"/>
    </source>
</evidence>
<evidence type="ECO:0000256" key="4">
    <source>
        <dbReference type="ARBA" id="ARBA00015988"/>
    </source>
</evidence>
<keyword evidence="5" id="KW-0964">Secreted</keyword>
<evidence type="ECO:0000256" key="12">
    <source>
        <dbReference type="PROSITE-ProRule" id="PRU00803"/>
    </source>
</evidence>
<dbReference type="SMART" id="SM00191">
    <property type="entry name" value="Int_alpha"/>
    <property type="match status" value="5"/>
</dbReference>
<reference evidence="15" key="1">
    <citation type="journal article" date="2015" name="PLoS Genet.">
        <title>Genome Sequence and Transcriptome Analyses of Chrysochromulina tobin: Metabolic Tools for Enhanced Algal Fitness in the Prominent Order Prymnesiales (Haptophyceae).</title>
        <authorList>
            <person name="Hovde B.T."/>
            <person name="Deodato C.R."/>
            <person name="Hunsperger H.M."/>
            <person name="Ryken S.A."/>
            <person name="Yost W."/>
            <person name="Jha R.K."/>
            <person name="Patterson J."/>
            <person name="Monnat R.J. Jr."/>
            <person name="Barlow S.B."/>
            <person name="Starkenburg S.R."/>
            <person name="Cattolico R.A."/>
        </authorList>
    </citation>
    <scope>NUCLEOTIDE SEQUENCE</scope>
    <source>
        <strain evidence="15">CCMP291</strain>
    </source>
</reference>
<dbReference type="InterPro" id="IPR013519">
    <property type="entry name" value="Int_alpha_beta-p"/>
</dbReference>
<evidence type="ECO:0000256" key="5">
    <source>
        <dbReference type="ARBA" id="ARBA00022525"/>
    </source>
</evidence>
<dbReference type="Pfam" id="PF00882">
    <property type="entry name" value="Zn_dep_PLPC"/>
    <property type="match status" value="1"/>
</dbReference>
<evidence type="ECO:0000256" key="1">
    <source>
        <dbReference type="ARBA" id="ARBA00004613"/>
    </source>
</evidence>
<dbReference type="Gene3D" id="2.130.10.130">
    <property type="entry name" value="Integrin alpha, N-terminal"/>
    <property type="match status" value="3"/>
</dbReference>
<evidence type="ECO:0000313" key="15">
    <source>
        <dbReference type="Proteomes" id="UP000037460"/>
    </source>
</evidence>
<keyword evidence="9" id="KW-0325">Glycoprotein</keyword>
<comment type="similarity">
    <text evidence="2">Belongs to the GPLD1 family.</text>
</comment>
<name>A0A0M0JCC5_9EUKA</name>
<dbReference type="PROSITE" id="PS51470">
    <property type="entry name" value="FG_GAP"/>
    <property type="match status" value="2"/>
</dbReference>
<comment type="caution">
    <text evidence="14">The sequence shown here is derived from an EMBL/GenBank/DDBJ whole genome shotgun (WGS) entry which is preliminary data.</text>
</comment>
<keyword evidence="6" id="KW-0732">Signal</keyword>
<dbReference type="InterPro" id="IPR028994">
    <property type="entry name" value="Integrin_alpha_N"/>
</dbReference>
<evidence type="ECO:0000256" key="10">
    <source>
        <dbReference type="ARBA" id="ARBA00029753"/>
    </source>
</evidence>
<organism evidence="14 15">
    <name type="scientific">Chrysochromulina tobinii</name>
    <dbReference type="NCBI Taxonomy" id="1460289"/>
    <lineage>
        <taxon>Eukaryota</taxon>
        <taxon>Haptista</taxon>
        <taxon>Haptophyta</taxon>
        <taxon>Prymnesiophyceae</taxon>
        <taxon>Prymnesiales</taxon>
        <taxon>Chrysochromulinaceae</taxon>
        <taxon>Chrysochromulina</taxon>
    </lineage>
</organism>
<keyword evidence="8" id="KW-0378">Hydrolase</keyword>
<evidence type="ECO:0000256" key="6">
    <source>
        <dbReference type="ARBA" id="ARBA00022729"/>
    </source>
</evidence>
<feature type="repeat" description="FG-GAP" evidence="12">
    <location>
        <begin position="241"/>
        <end position="303"/>
    </location>
</feature>
<dbReference type="InterPro" id="IPR013517">
    <property type="entry name" value="FG-GAP"/>
</dbReference>
<dbReference type="PANTHER" id="PTHR23221">
    <property type="entry name" value="GLYCOSYLPHOSPHATIDYLINOSITOL PHOSPHOLIPASE D"/>
    <property type="match status" value="1"/>
</dbReference>
<dbReference type="SUPFAM" id="SSF69318">
    <property type="entry name" value="Integrin alpha N-terminal domain"/>
    <property type="match status" value="2"/>
</dbReference>
<dbReference type="GO" id="GO:0031012">
    <property type="term" value="C:extracellular matrix"/>
    <property type="evidence" value="ECO:0007669"/>
    <property type="project" value="TreeGrafter"/>
</dbReference>
<protein>
    <recommendedName>
        <fullName evidence="4">Phosphatidylinositol-glycan-specific phospholipase D</fullName>
        <ecNumber evidence="3">3.1.4.50</ecNumber>
    </recommendedName>
    <alternativeName>
        <fullName evidence="10">Glycosyl-phosphatidylinositol-specific phospholipase D</fullName>
    </alternativeName>
</protein>
<keyword evidence="7" id="KW-0677">Repeat</keyword>
<dbReference type="Pfam" id="PF01839">
    <property type="entry name" value="FG-GAP"/>
    <property type="match status" value="2"/>
</dbReference>
<dbReference type="InterPro" id="IPR001028">
    <property type="entry name" value="Gprt_PLipase_D"/>
</dbReference>
<feature type="repeat" description="FG-GAP" evidence="12">
    <location>
        <begin position="305"/>
        <end position="365"/>
    </location>
</feature>
<evidence type="ECO:0000256" key="7">
    <source>
        <dbReference type="ARBA" id="ARBA00022737"/>
    </source>
</evidence>
<comment type="catalytic activity">
    <reaction evidence="11">
        <text>a 6-(alpha-D-glucosaminyl)-1-(1,2-diacyl-sn-glycero-3-phospho)-1D-myo-inositol + H2O = 6-(alpha-D-glucosaminyl)-1D-myo-inositol + a 1,2-diacyl-sn-glycero-3-phosphate + H(+)</text>
        <dbReference type="Rhea" id="RHEA:10832"/>
        <dbReference type="ChEBI" id="CHEBI:15377"/>
        <dbReference type="ChEBI" id="CHEBI:15378"/>
        <dbReference type="ChEBI" id="CHEBI:57997"/>
        <dbReference type="ChEBI" id="CHEBI:58608"/>
        <dbReference type="ChEBI" id="CHEBI:58700"/>
        <dbReference type="EC" id="3.1.4.50"/>
    </reaction>
</comment>
<evidence type="ECO:0000256" key="8">
    <source>
        <dbReference type="ARBA" id="ARBA00022801"/>
    </source>
</evidence>
<dbReference type="InterPro" id="IPR029002">
    <property type="entry name" value="PLPC/GPLD1"/>
</dbReference>
<sequence>MAAALQAVIRNNTDAISGGADFPDFLYACGTYADHHDAGEAAHWPPFQAAGIRYVRERWPDPALWDDDAKELIAFIFGVSVHYVADELWEGLASPLGERRGFTEMIDVFQLGNVGHGNVAEGVSNWGGDLYASWTLDEGNISAWTRKFPLEELVEIYHMTPKNGVFAHNSTNFTDVTLASLVECKGLFDIGLWALQTFGTLLYPFYNDGPMAQHKLPYIQENLLEAPLVGLDDMVAWSIRSAASGSTGVAALAYHGSAVASGDFDGDGQPEAAVGAMGVGSQGGVPRSGVVFVDQSGASASSSASRVVLDGGASPMARFGSTLVVLDWNLDGIDDLAVGAPGWSGWNTSDAAASPFPLNGDPTYRNYGRVFVYLGSKGSGLQVAAPIVLTTSNVFTGLGWALAAADVTSDGHSDLLLGCPQANDWDGRVLALAATTARVAGAVLDVDAPGVADLDLSGKASAAEFGAGWFGASVAVSAGDAPSAPPLLLVGAPYSRHNLRCSQECEIVGRVFGFALASQDAALPKPFNTSAAIFSIFGEDPLGRMGASVATTMAGASGGVAGGELVALGVPGAGATRMGKIALINAASLPSLRGDVSLASLEPTTARMLLGDVEQGRLGSTLIFADVTADGQPDLITSAPHENGKSGLHIPFDQRELGSVYVFDRAELLCWSRHWLTSSASTNNATWAHKGTRARGRLGASVAALNQSCMLVGSPRASAESPYIMEGNGAVDILCVH</sequence>
<dbReference type="AlphaFoldDB" id="A0A0M0JCC5"/>
<dbReference type="PANTHER" id="PTHR23221:SF7">
    <property type="entry name" value="PHOSPHATIDYLINOSITOL-GLYCAN-SPECIFIC PHOSPHOLIPASE D"/>
    <property type="match status" value="1"/>
</dbReference>
<dbReference type="Proteomes" id="UP000037460">
    <property type="component" value="Unassembled WGS sequence"/>
</dbReference>
<evidence type="ECO:0000256" key="3">
    <source>
        <dbReference type="ARBA" id="ARBA00012284"/>
    </source>
</evidence>
<dbReference type="PRINTS" id="PR00718">
    <property type="entry name" value="PHPHLIPASED"/>
</dbReference>
<dbReference type="OrthoDB" id="5317514at2759"/>
<evidence type="ECO:0000259" key="13">
    <source>
        <dbReference type="Pfam" id="PF00882"/>
    </source>
</evidence>
<evidence type="ECO:0000313" key="14">
    <source>
        <dbReference type="EMBL" id="KOO24229.1"/>
    </source>
</evidence>
<evidence type="ECO:0000256" key="11">
    <source>
        <dbReference type="ARBA" id="ARBA00093237"/>
    </source>
</evidence>
<gene>
    <name evidence="14" type="ORF">Ctob_004112</name>
</gene>
<comment type="subcellular location">
    <subcellularLocation>
        <location evidence="1">Secreted</location>
    </subcellularLocation>
</comment>
<evidence type="ECO:0000256" key="2">
    <source>
        <dbReference type="ARBA" id="ARBA00008652"/>
    </source>
</evidence>
<dbReference type="EC" id="3.1.4.50" evidence="3"/>